<dbReference type="Proteomes" id="UP000178319">
    <property type="component" value="Unassembled WGS sequence"/>
</dbReference>
<organism evidence="2 3">
    <name type="scientific">Candidatus Blackburnbacteria bacterium RIFCSPHIGHO2_02_FULL_44_20</name>
    <dbReference type="NCBI Taxonomy" id="1797516"/>
    <lineage>
        <taxon>Bacteria</taxon>
        <taxon>Candidatus Blackburniibacteriota</taxon>
    </lineage>
</organism>
<dbReference type="InterPro" id="IPR029044">
    <property type="entry name" value="Nucleotide-diphossugar_trans"/>
</dbReference>
<dbReference type="Pfam" id="PF00535">
    <property type="entry name" value="Glycos_transf_2"/>
    <property type="match status" value="1"/>
</dbReference>
<dbReference type="PANTHER" id="PTHR43630:SF2">
    <property type="entry name" value="GLYCOSYLTRANSFERASE"/>
    <property type="match status" value="1"/>
</dbReference>
<sequence length="288" mass="33502">MKKSKLSIVLATFNEEDNIAPCLESIKDIADEIVIVDGSSSDKTVPIALSYGARVIKRENYPNFHINKKYAIDHAHGEWVLQLDADERVSIKLAQEIAQVMRMTPGELEVHQQNLRGRELLLRHQHLIEERDGKIGDTQGEYTAFFFPRRNFFLGKYMKYGGTYPDGVIRLFRNGKANLPAKDVHEQMWVKGRVGWLRNDLLHLDSPTFARYIARNSRYIDLIAKELKKEKTGKSPITFLNYFLVKPLHWFLLTQIRHKGILDGFQGIVFSFFSALRFPRAYWRYLND</sequence>
<dbReference type="SUPFAM" id="SSF53448">
    <property type="entry name" value="Nucleotide-diphospho-sugar transferases"/>
    <property type="match status" value="1"/>
</dbReference>
<dbReference type="PANTHER" id="PTHR43630">
    <property type="entry name" value="POLY-BETA-1,6-N-ACETYL-D-GLUCOSAMINE SYNTHASE"/>
    <property type="match status" value="1"/>
</dbReference>
<proteinExistence type="predicted"/>
<reference evidence="2 3" key="1">
    <citation type="journal article" date="2016" name="Nat. Commun.">
        <title>Thousands of microbial genomes shed light on interconnected biogeochemical processes in an aquifer system.</title>
        <authorList>
            <person name="Anantharaman K."/>
            <person name="Brown C.T."/>
            <person name="Hug L.A."/>
            <person name="Sharon I."/>
            <person name="Castelle C.J."/>
            <person name="Probst A.J."/>
            <person name="Thomas B.C."/>
            <person name="Singh A."/>
            <person name="Wilkins M.J."/>
            <person name="Karaoz U."/>
            <person name="Brodie E.L."/>
            <person name="Williams K.H."/>
            <person name="Hubbard S.S."/>
            <person name="Banfield J.F."/>
        </authorList>
    </citation>
    <scope>NUCLEOTIDE SEQUENCE [LARGE SCALE GENOMIC DNA]</scope>
</reference>
<dbReference type="InterPro" id="IPR001173">
    <property type="entry name" value="Glyco_trans_2-like"/>
</dbReference>
<dbReference type="CDD" id="cd02511">
    <property type="entry name" value="Beta4Glucosyltransferase"/>
    <property type="match status" value="1"/>
</dbReference>
<gene>
    <name evidence="2" type="ORF">A3D26_01615</name>
</gene>
<accession>A0A1G1V903</accession>
<feature type="domain" description="Glycosyltransferase 2-like" evidence="1">
    <location>
        <begin position="7"/>
        <end position="134"/>
    </location>
</feature>
<dbReference type="AlphaFoldDB" id="A0A1G1V903"/>
<name>A0A1G1V903_9BACT</name>
<evidence type="ECO:0000259" key="1">
    <source>
        <dbReference type="Pfam" id="PF00535"/>
    </source>
</evidence>
<dbReference type="Gene3D" id="3.90.550.10">
    <property type="entry name" value="Spore Coat Polysaccharide Biosynthesis Protein SpsA, Chain A"/>
    <property type="match status" value="1"/>
</dbReference>
<dbReference type="STRING" id="1797516.A3D26_01615"/>
<evidence type="ECO:0000313" key="3">
    <source>
        <dbReference type="Proteomes" id="UP000178319"/>
    </source>
</evidence>
<evidence type="ECO:0000313" key="2">
    <source>
        <dbReference type="EMBL" id="OGY11787.1"/>
    </source>
</evidence>
<protein>
    <recommendedName>
        <fullName evidence="1">Glycosyltransferase 2-like domain-containing protein</fullName>
    </recommendedName>
</protein>
<comment type="caution">
    <text evidence="2">The sequence shown here is derived from an EMBL/GenBank/DDBJ whole genome shotgun (WGS) entry which is preliminary data.</text>
</comment>
<dbReference type="EMBL" id="MHBZ01000011">
    <property type="protein sequence ID" value="OGY11787.1"/>
    <property type="molecule type" value="Genomic_DNA"/>
</dbReference>